<proteinExistence type="predicted"/>
<evidence type="ECO:0000313" key="8">
    <source>
        <dbReference type="EMBL" id="MBU8873831.1"/>
    </source>
</evidence>
<evidence type="ECO:0000256" key="6">
    <source>
        <dbReference type="ARBA" id="ARBA00023136"/>
    </source>
</evidence>
<dbReference type="Proteomes" id="UP000727907">
    <property type="component" value="Unassembled WGS sequence"/>
</dbReference>
<keyword evidence="2" id="KW-0813">Transport</keyword>
<dbReference type="EMBL" id="JAHOPB010000001">
    <property type="protein sequence ID" value="MBU8873831.1"/>
    <property type="molecule type" value="Genomic_DNA"/>
</dbReference>
<feature type="transmembrane region" description="Helical" evidence="7">
    <location>
        <begin position="104"/>
        <end position="126"/>
    </location>
</feature>
<accession>A0ABS6IHM0</accession>
<keyword evidence="6 7" id="KW-0472">Membrane</keyword>
<evidence type="ECO:0000256" key="4">
    <source>
        <dbReference type="ARBA" id="ARBA00022692"/>
    </source>
</evidence>
<dbReference type="PANTHER" id="PTHR23517">
    <property type="entry name" value="RESISTANCE PROTEIN MDTM, PUTATIVE-RELATED-RELATED"/>
    <property type="match status" value="1"/>
</dbReference>
<evidence type="ECO:0000256" key="2">
    <source>
        <dbReference type="ARBA" id="ARBA00022448"/>
    </source>
</evidence>
<evidence type="ECO:0000256" key="1">
    <source>
        <dbReference type="ARBA" id="ARBA00004651"/>
    </source>
</evidence>
<organism evidence="8 9">
    <name type="scientific">Reyranella humidisoli</name>
    <dbReference type="NCBI Taxonomy" id="2849149"/>
    <lineage>
        <taxon>Bacteria</taxon>
        <taxon>Pseudomonadati</taxon>
        <taxon>Pseudomonadota</taxon>
        <taxon>Alphaproteobacteria</taxon>
        <taxon>Hyphomicrobiales</taxon>
        <taxon>Reyranellaceae</taxon>
        <taxon>Reyranella</taxon>
    </lineage>
</organism>
<keyword evidence="9" id="KW-1185">Reference proteome</keyword>
<feature type="transmembrane region" description="Helical" evidence="7">
    <location>
        <begin position="138"/>
        <end position="159"/>
    </location>
</feature>
<dbReference type="InterPro" id="IPR011701">
    <property type="entry name" value="MFS"/>
</dbReference>
<feature type="transmembrane region" description="Helical" evidence="7">
    <location>
        <begin position="295"/>
        <end position="314"/>
    </location>
</feature>
<feature type="transmembrane region" description="Helical" evidence="7">
    <location>
        <begin position="79"/>
        <end position="97"/>
    </location>
</feature>
<feature type="transmembrane region" description="Helical" evidence="7">
    <location>
        <begin position="234"/>
        <end position="251"/>
    </location>
</feature>
<comment type="caution">
    <text evidence="8">The sequence shown here is derived from an EMBL/GenBank/DDBJ whole genome shotgun (WGS) entry which is preliminary data.</text>
</comment>
<feature type="transmembrane region" description="Helical" evidence="7">
    <location>
        <begin position="42"/>
        <end position="59"/>
    </location>
</feature>
<dbReference type="Pfam" id="PF07690">
    <property type="entry name" value="MFS_1"/>
    <property type="match status" value="1"/>
</dbReference>
<gene>
    <name evidence="8" type="ORF">KQ910_08655</name>
</gene>
<feature type="transmembrane region" description="Helical" evidence="7">
    <location>
        <begin position="166"/>
        <end position="187"/>
    </location>
</feature>
<evidence type="ECO:0000256" key="5">
    <source>
        <dbReference type="ARBA" id="ARBA00022989"/>
    </source>
</evidence>
<comment type="subcellular location">
    <subcellularLocation>
        <location evidence="1">Cell membrane</location>
        <topology evidence="1">Multi-pass membrane protein</topology>
    </subcellularLocation>
</comment>
<evidence type="ECO:0000256" key="3">
    <source>
        <dbReference type="ARBA" id="ARBA00022475"/>
    </source>
</evidence>
<sequence>MSAAPSGRAAPVGMALPGLVIAVCMIGDTLLYAVLPLYHQEFGLSLAMVGVLLSLNRWIRLVANSGVAHFGERVGPHALMIAAALGSAVSTTIYGLVEDPTAQIVARILWGISYAALNLSTLAYAVSDRANAGKRVGASRAAIGLVQALSLVGGAWIVLELGARPVFLIFGAVTLVALCAAIVLPRLPPEPAAKKGFKLPVPHRLEVWGFVMGFSGDGVFLLTLAFLMKDSITSVAPVMATALLLALRWLVEVTTGPIGGWIGDRFGARRIAIANAALLVSGFVLIAADHELLGALMIVTTRGMFNTLIPVLVIERGHGTVLSSQASYSTWRDFGAAVGPLTAPWLFLAVPQTPLYAALALALGLSGYFCLVRR</sequence>
<feature type="transmembrane region" description="Helical" evidence="7">
    <location>
        <begin position="207"/>
        <end position="227"/>
    </location>
</feature>
<evidence type="ECO:0000313" key="9">
    <source>
        <dbReference type="Proteomes" id="UP000727907"/>
    </source>
</evidence>
<reference evidence="8 9" key="1">
    <citation type="submission" date="2021-06" db="EMBL/GenBank/DDBJ databases">
        <authorList>
            <person name="Lee D.H."/>
        </authorList>
    </citation>
    <scope>NUCLEOTIDE SEQUENCE [LARGE SCALE GENOMIC DNA]</scope>
    <source>
        <strain evidence="8 9">MMS21-HV4-11</strain>
    </source>
</reference>
<keyword evidence="4 7" id="KW-0812">Transmembrane</keyword>
<feature type="transmembrane region" description="Helical" evidence="7">
    <location>
        <begin position="12"/>
        <end position="35"/>
    </location>
</feature>
<feature type="transmembrane region" description="Helical" evidence="7">
    <location>
        <begin position="355"/>
        <end position="372"/>
    </location>
</feature>
<evidence type="ECO:0000256" key="7">
    <source>
        <dbReference type="SAM" id="Phobius"/>
    </source>
</evidence>
<dbReference type="RefSeq" id="WP_216958361.1">
    <property type="nucleotide sequence ID" value="NZ_JAHOPB010000001.1"/>
</dbReference>
<protein>
    <submittedName>
        <fullName evidence="8">MFS transporter</fullName>
    </submittedName>
</protein>
<keyword evidence="5 7" id="KW-1133">Transmembrane helix</keyword>
<feature type="transmembrane region" description="Helical" evidence="7">
    <location>
        <begin position="271"/>
        <end position="288"/>
    </location>
</feature>
<dbReference type="InterPro" id="IPR050171">
    <property type="entry name" value="MFS_Transporters"/>
</dbReference>
<keyword evidence="3" id="KW-1003">Cell membrane</keyword>
<name>A0ABS6IHM0_9HYPH</name>